<dbReference type="Proteomes" id="UP000235616">
    <property type="component" value="Unassembled WGS sequence"/>
</dbReference>
<evidence type="ECO:0000313" key="1">
    <source>
        <dbReference type="EMBL" id="PMS18125.1"/>
    </source>
</evidence>
<dbReference type="EMBL" id="PNYA01000016">
    <property type="protein sequence ID" value="PMS18125.1"/>
    <property type="molecule type" value="Genomic_DNA"/>
</dbReference>
<proteinExistence type="predicted"/>
<accession>A0A2N7VLY5</accession>
<dbReference type="AlphaFoldDB" id="A0A2N7VLY5"/>
<reference evidence="1 2" key="1">
    <citation type="submission" date="2018-01" db="EMBL/GenBank/DDBJ databases">
        <title>Whole genome analyses suggest that Burkholderia sensu lato contains two further novel genera in the rhizoxinica-symbiotica group Mycetohabitans gen. nov., and Trinickia gen. nov.: implications for the evolution of diazotrophy and nodulation in the Burkholderiaceae.</title>
        <authorList>
            <person name="Estrada-de los Santos P."/>
            <person name="Palmer M."/>
            <person name="Chavez-Ramirez B."/>
            <person name="Beukes C."/>
            <person name="Steenkamp E.T."/>
            <person name="Hirsch A.M."/>
            <person name="Manyaka P."/>
            <person name="Maluk M."/>
            <person name="Lafos M."/>
            <person name="Crook M."/>
            <person name="Gross E."/>
            <person name="Simon M.F."/>
            <person name="Bueno dos Reis Junior F."/>
            <person name="Poole P.S."/>
            <person name="Venter S.N."/>
            <person name="James E.K."/>
        </authorList>
    </citation>
    <scope>NUCLEOTIDE SEQUENCE [LARGE SCALE GENOMIC DNA]</scope>
    <source>
        <strain evidence="1 2">GIMN1.004</strain>
    </source>
</reference>
<sequence length="134" mass="14617">MHKTYPSGIDRNVNATVFDEQLFWKCIGAEAVPVGTIEAEGSGPEIVTVFYRRNEIVVLARWTSGSAAADFQGDFYEVKALHLENANNRTTFQAVQAITKAFGDGYDGVLNGTRVTFPYKNAASIRARLAALGL</sequence>
<comment type="caution">
    <text evidence="1">The sequence shown here is derived from an EMBL/GenBank/DDBJ whole genome shotgun (WGS) entry which is preliminary data.</text>
</comment>
<name>A0A2N7VLY5_9BURK</name>
<evidence type="ECO:0000313" key="2">
    <source>
        <dbReference type="Proteomes" id="UP000235616"/>
    </source>
</evidence>
<gene>
    <name evidence="1" type="ORF">C0Z18_17985</name>
</gene>
<protein>
    <submittedName>
        <fullName evidence="1">Uncharacterized protein</fullName>
    </submittedName>
</protein>
<organism evidence="1 2">
    <name type="scientific">Trinickia dabaoshanensis</name>
    <dbReference type="NCBI Taxonomy" id="564714"/>
    <lineage>
        <taxon>Bacteria</taxon>
        <taxon>Pseudomonadati</taxon>
        <taxon>Pseudomonadota</taxon>
        <taxon>Betaproteobacteria</taxon>
        <taxon>Burkholderiales</taxon>
        <taxon>Burkholderiaceae</taxon>
        <taxon>Trinickia</taxon>
    </lineage>
</organism>
<keyword evidence="2" id="KW-1185">Reference proteome</keyword>